<evidence type="ECO:0000256" key="5">
    <source>
        <dbReference type="ARBA" id="ARBA00022840"/>
    </source>
</evidence>
<dbReference type="NCBIfam" id="TIGR00499">
    <property type="entry name" value="lysS_bact"/>
    <property type="match status" value="1"/>
</dbReference>
<dbReference type="Gene3D" id="2.40.50.140">
    <property type="entry name" value="Nucleic acid-binding proteins"/>
    <property type="match status" value="1"/>
</dbReference>
<dbReference type="GO" id="GO:0000287">
    <property type="term" value="F:magnesium ion binding"/>
    <property type="evidence" value="ECO:0007669"/>
    <property type="project" value="UniProtKB-UniRule"/>
</dbReference>
<dbReference type="EMBL" id="DVNC01000014">
    <property type="protein sequence ID" value="HIU52697.1"/>
    <property type="molecule type" value="Genomic_DNA"/>
</dbReference>
<evidence type="ECO:0000256" key="4">
    <source>
        <dbReference type="ARBA" id="ARBA00022741"/>
    </source>
</evidence>
<dbReference type="GO" id="GO:0005829">
    <property type="term" value="C:cytosol"/>
    <property type="evidence" value="ECO:0007669"/>
    <property type="project" value="TreeGrafter"/>
</dbReference>
<comment type="similarity">
    <text evidence="1 9">Belongs to the class-II aminoacyl-tRNA synthetase family.</text>
</comment>
<evidence type="ECO:0000256" key="3">
    <source>
        <dbReference type="ARBA" id="ARBA00022723"/>
    </source>
</evidence>
<evidence type="ECO:0000256" key="9">
    <source>
        <dbReference type="HAMAP-Rule" id="MF_00252"/>
    </source>
</evidence>
<dbReference type="PANTHER" id="PTHR42918:SF15">
    <property type="entry name" value="LYSINE--TRNA LIGASE, CHLOROPLASTIC_MITOCHONDRIAL"/>
    <property type="match status" value="1"/>
</dbReference>
<gene>
    <name evidence="9 12" type="primary">lysS</name>
    <name evidence="12" type="ORF">IAD20_01290</name>
</gene>
<proteinExistence type="inferred from homology"/>
<dbReference type="Pfam" id="PF00152">
    <property type="entry name" value="tRNA-synt_2"/>
    <property type="match status" value="1"/>
</dbReference>
<dbReference type="GO" id="GO:0006430">
    <property type="term" value="P:lysyl-tRNA aminoacylation"/>
    <property type="evidence" value="ECO:0007669"/>
    <property type="project" value="UniProtKB-UniRule"/>
</dbReference>
<sequence length="490" mass="55226">MSEETNIHRESRLAKLRALEESGYNPYPYRFQPTAFAADLQEKYKDLEAGTDTEDRVTVAGRAMAVRNSGMFIDIKDKSGKIQAFCHKNHLSEEELARLKNLDVGDIVGISGYIRRTPRGELSIAAEKFDIIAKSLQALPEKFHGLTDVEARYRQRYVDFIMNDDSREIFEKRCRITSAVRHYFEDNGFLEVETPMLHPIMGGANAKPFITHHNTLDMDLYLRIAPELYLKRLVVGGFDRVFEIGRNFRNEGIDKSHNPEFTALEAYQAYADYNDMAELIPNLIAYVAKQVLGTPVIHVGEHEIDLSKPWVKKSMIDLVKEYTGADFLTAETLDDAKTLAKSVGVDASDCISWGKVISEVFDAKVEEHLIQPTLVMDMPRDISPLAKTHRSNPRLVEHFDAYIAGMEMGCAYSELSNPLEQRARFEAQCADREAGDDEAQMLDEDFVVALENGFPPSGGMGMGIDRLAILLTGASTIRDVIAFPTLRKRD</sequence>
<dbReference type="Gene3D" id="3.30.930.10">
    <property type="entry name" value="Bira Bifunctional Protein, Domain 2"/>
    <property type="match status" value="1"/>
</dbReference>
<dbReference type="PROSITE" id="PS50862">
    <property type="entry name" value="AA_TRNA_LIGASE_II"/>
    <property type="match status" value="1"/>
</dbReference>
<evidence type="ECO:0000259" key="11">
    <source>
        <dbReference type="PROSITE" id="PS50862"/>
    </source>
</evidence>
<evidence type="ECO:0000313" key="12">
    <source>
        <dbReference type="EMBL" id="HIU52697.1"/>
    </source>
</evidence>
<dbReference type="InterPro" id="IPR004364">
    <property type="entry name" value="Aa-tRNA-synt_II"/>
</dbReference>
<accession>A0A9D1M347</accession>
<dbReference type="Proteomes" id="UP000824107">
    <property type="component" value="Unassembled WGS sequence"/>
</dbReference>
<reference evidence="12" key="2">
    <citation type="journal article" date="2021" name="PeerJ">
        <title>Extensive microbial diversity within the chicken gut microbiome revealed by metagenomics and culture.</title>
        <authorList>
            <person name="Gilroy R."/>
            <person name="Ravi A."/>
            <person name="Getino M."/>
            <person name="Pursley I."/>
            <person name="Horton D.L."/>
            <person name="Alikhan N.F."/>
            <person name="Baker D."/>
            <person name="Gharbi K."/>
            <person name="Hall N."/>
            <person name="Watson M."/>
            <person name="Adriaenssens E.M."/>
            <person name="Foster-Nyarko E."/>
            <person name="Jarju S."/>
            <person name="Secka A."/>
            <person name="Antonio M."/>
            <person name="Oren A."/>
            <person name="Chaudhuri R.R."/>
            <person name="La Ragione R."/>
            <person name="Hildebrand F."/>
            <person name="Pallen M.J."/>
        </authorList>
    </citation>
    <scope>NUCLEOTIDE SEQUENCE</scope>
    <source>
        <strain evidence="12">ChiW3-316</strain>
    </source>
</reference>
<evidence type="ECO:0000313" key="13">
    <source>
        <dbReference type="Proteomes" id="UP000824107"/>
    </source>
</evidence>
<feature type="binding site" evidence="9">
    <location>
        <position position="400"/>
    </location>
    <ligand>
        <name>Mg(2+)</name>
        <dbReference type="ChEBI" id="CHEBI:18420"/>
        <label>1</label>
    </ligand>
</feature>
<dbReference type="GO" id="GO:0004824">
    <property type="term" value="F:lysine-tRNA ligase activity"/>
    <property type="evidence" value="ECO:0007669"/>
    <property type="project" value="UniProtKB-UniRule"/>
</dbReference>
<comment type="caution">
    <text evidence="12">The sequence shown here is derived from an EMBL/GenBank/DDBJ whole genome shotgun (WGS) entry which is preliminary data.</text>
</comment>
<organism evidence="12 13">
    <name type="scientific">Candidatus Scatocola faecipullorum</name>
    <dbReference type="NCBI Taxonomy" id="2840917"/>
    <lineage>
        <taxon>Bacteria</taxon>
        <taxon>Pseudomonadati</taxon>
        <taxon>Pseudomonadota</taxon>
        <taxon>Alphaproteobacteria</taxon>
        <taxon>Rhodospirillales</taxon>
        <taxon>Rhodospirillaceae</taxon>
        <taxon>Rhodospirillaceae incertae sedis</taxon>
        <taxon>Candidatus Scatocola</taxon>
    </lineage>
</organism>
<reference evidence="12" key="1">
    <citation type="submission" date="2020-10" db="EMBL/GenBank/DDBJ databases">
        <authorList>
            <person name="Gilroy R."/>
        </authorList>
    </citation>
    <scope>NUCLEOTIDE SEQUENCE</scope>
    <source>
        <strain evidence="12">ChiW3-316</strain>
    </source>
</reference>
<dbReference type="SUPFAM" id="SSF50249">
    <property type="entry name" value="Nucleic acid-binding proteins"/>
    <property type="match status" value="1"/>
</dbReference>
<keyword evidence="7 9" id="KW-0030">Aminoacyl-tRNA synthetase</keyword>
<comment type="subcellular location">
    <subcellularLocation>
        <location evidence="9">Cytoplasm</location>
    </subcellularLocation>
</comment>
<evidence type="ECO:0000256" key="6">
    <source>
        <dbReference type="ARBA" id="ARBA00022917"/>
    </source>
</evidence>
<evidence type="ECO:0000256" key="2">
    <source>
        <dbReference type="ARBA" id="ARBA00022598"/>
    </source>
</evidence>
<dbReference type="InterPro" id="IPR004365">
    <property type="entry name" value="NA-bd_OB_tRNA"/>
</dbReference>
<dbReference type="GO" id="GO:0005524">
    <property type="term" value="F:ATP binding"/>
    <property type="evidence" value="ECO:0007669"/>
    <property type="project" value="UniProtKB-UniRule"/>
</dbReference>
<feature type="binding site" evidence="9">
    <location>
        <position position="407"/>
    </location>
    <ligand>
        <name>Mg(2+)</name>
        <dbReference type="ChEBI" id="CHEBI:18420"/>
        <label>1</label>
    </ligand>
</feature>
<evidence type="ECO:0000256" key="8">
    <source>
        <dbReference type="ARBA" id="ARBA00048573"/>
    </source>
</evidence>
<keyword evidence="3 9" id="KW-0479">Metal-binding</keyword>
<dbReference type="AlphaFoldDB" id="A0A9D1M347"/>
<keyword evidence="9" id="KW-0963">Cytoplasm</keyword>
<comment type="catalytic activity">
    <reaction evidence="8 9 10">
        <text>tRNA(Lys) + L-lysine + ATP = L-lysyl-tRNA(Lys) + AMP + diphosphate</text>
        <dbReference type="Rhea" id="RHEA:20792"/>
        <dbReference type="Rhea" id="RHEA-COMP:9696"/>
        <dbReference type="Rhea" id="RHEA-COMP:9697"/>
        <dbReference type="ChEBI" id="CHEBI:30616"/>
        <dbReference type="ChEBI" id="CHEBI:32551"/>
        <dbReference type="ChEBI" id="CHEBI:33019"/>
        <dbReference type="ChEBI" id="CHEBI:78442"/>
        <dbReference type="ChEBI" id="CHEBI:78529"/>
        <dbReference type="ChEBI" id="CHEBI:456215"/>
        <dbReference type="EC" id="6.1.1.6"/>
    </reaction>
</comment>
<dbReference type="GO" id="GO:0000049">
    <property type="term" value="F:tRNA binding"/>
    <property type="evidence" value="ECO:0007669"/>
    <property type="project" value="TreeGrafter"/>
</dbReference>
<dbReference type="EC" id="6.1.1.6" evidence="9"/>
<evidence type="ECO:0000256" key="1">
    <source>
        <dbReference type="ARBA" id="ARBA00008226"/>
    </source>
</evidence>
<evidence type="ECO:0000256" key="7">
    <source>
        <dbReference type="ARBA" id="ARBA00023146"/>
    </source>
</evidence>
<dbReference type="HAMAP" id="MF_00252">
    <property type="entry name" value="Lys_tRNA_synth_class2"/>
    <property type="match status" value="1"/>
</dbReference>
<feature type="domain" description="Aminoacyl-transfer RNA synthetases class-II family profile" evidence="11">
    <location>
        <begin position="175"/>
        <end position="484"/>
    </location>
</feature>
<dbReference type="NCBIfam" id="NF001756">
    <property type="entry name" value="PRK00484.1"/>
    <property type="match status" value="1"/>
</dbReference>
<evidence type="ECO:0000256" key="10">
    <source>
        <dbReference type="RuleBase" id="RU000336"/>
    </source>
</evidence>
<dbReference type="FunFam" id="2.40.50.140:FF:000024">
    <property type="entry name" value="Lysine--tRNA ligase"/>
    <property type="match status" value="1"/>
</dbReference>
<dbReference type="Pfam" id="PF01336">
    <property type="entry name" value="tRNA_anti-codon"/>
    <property type="match status" value="1"/>
</dbReference>
<dbReference type="InterPro" id="IPR002313">
    <property type="entry name" value="Lys-tRNA-ligase_II"/>
</dbReference>
<dbReference type="CDD" id="cd00775">
    <property type="entry name" value="LysRS_core"/>
    <property type="match status" value="1"/>
</dbReference>
<comment type="cofactor">
    <cofactor evidence="9 10">
        <name>Mg(2+)</name>
        <dbReference type="ChEBI" id="CHEBI:18420"/>
    </cofactor>
    <text evidence="9 10">Binds 3 Mg(2+) ions per subunit.</text>
</comment>
<dbReference type="SUPFAM" id="SSF55681">
    <property type="entry name" value="Class II aaRS and biotin synthetases"/>
    <property type="match status" value="1"/>
</dbReference>
<dbReference type="PANTHER" id="PTHR42918">
    <property type="entry name" value="LYSYL-TRNA SYNTHETASE"/>
    <property type="match status" value="1"/>
</dbReference>
<dbReference type="InterPro" id="IPR018149">
    <property type="entry name" value="Lys-tRNA-synth_II_C"/>
</dbReference>
<comment type="subunit">
    <text evidence="9">Homodimer.</text>
</comment>
<dbReference type="InterPro" id="IPR012340">
    <property type="entry name" value="NA-bd_OB-fold"/>
</dbReference>
<keyword evidence="5 9" id="KW-0067">ATP-binding</keyword>
<dbReference type="InterPro" id="IPR045864">
    <property type="entry name" value="aa-tRNA-synth_II/BPL/LPL"/>
</dbReference>
<dbReference type="PRINTS" id="PR00982">
    <property type="entry name" value="TRNASYNTHLYS"/>
</dbReference>
<keyword evidence="2 9" id="KW-0436">Ligase</keyword>
<keyword evidence="6 9" id="KW-0648">Protein biosynthesis</keyword>
<dbReference type="InterPro" id="IPR044136">
    <property type="entry name" value="Lys-tRNA-ligase_II_N"/>
</dbReference>
<protein>
    <recommendedName>
        <fullName evidence="9">Lysine--tRNA ligase</fullName>
        <ecNumber evidence="9">6.1.1.6</ecNumber>
    </recommendedName>
    <alternativeName>
        <fullName evidence="9">Lysyl-tRNA synthetase</fullName>
        <shortName evidence="9">LysRS</shortName>
    </alternativeName>
</protein>
<dbReference type="InterPro" id="IPR006195">
    <property type="entry name" value="aa-tRNA-synth_II"/>
</dbReference>
<keyword evidence="9 10" id="KW-0460">Magnesium</keyword>
<name>A0A9D1M347_9PROT</name>
<keyword evidence="4 9" id="KW-0547">Nucleotide-binding</keyword>
<dbReference type="CDD" id="cd04322">
    <property type="entry name" value="LysRS_N"/>
    <property type="match status" value="1"/>
</dbReference>
<feature type="binding site" evidence="9">
    <location>
        <position position="407"/>
    </location>
    <ligand>
        <name>Mg(2+)</name>
        <dbReference type="ChEBI" id="CHEBI:18420"/>
        <label>2</label>
    </ligand>
</feature>